<comment type="caution">
    <text evidence="1">The sequence shown here is derived from an EMBL/GenBank/DDBJ whole genome shotgun (WGS) entry which is preliminary data.</text>
</comment>
<organism evidence="1 2">
    <name type="scientific">Ceratodon purpureus</name>
    <name type="common">Fire moss</name>
    <name type="synonym">Dicranum purpureum</name>
    <dbReference type="NCBI Taxonomy" id="3225"/>
    <lineage>
        <taxon>Eukaryota</taxon>
        <taxon>Viridiplantae</taxon>
        <taxon>Streptophyta</taxon>
        <taxon>Embryophyta</taxon>
        <taxon>Bryophyta</taxon>
        <taxon>Bryophytina</taxon>
        <taxon>Bryopsida</taxon>
        <taxon>Dicranidae</taxon>
        <taxon>Pseudoditrichales</taxon>
        <taxon>Ditrichaceae</taxon>
        <taxon>Ceratodon</taxon>
    </lineage>
</organism>
<proteinExistence type="predicted"/>
<protein>
    <submittedName>
        <fullName evidence="1">Uncharacterized protein</fullName>
    </submittedName>
</protein>
<evidence type="ECO:0000313" key="1">
    <source>
        <dbReference type="EMBL" id="KAG0560967.1"/>
    </source>
</evidence>
<name>A0A8T0GQU7_CERPU</name>
<accession>A0A8T0GQU7</accession>
<reference evidence="1" key="1">
    <citation type="submission" date="2020-06" db="EMBL/GenBank/DDBJ databases">
        <title>WGS assembly of Ceratodon purpureus strain R40.</title>
        <authorList>
            <person name="Carey S.B."/>
            <person name="Jenkins J."/>
            <person name="Shu S."/>
            <person name="Lovell J.T."/>
            <person name="Sreedasyam A."/>
            <person name="Maumus F."/>
            <person name="Tiley G.P."/>
            <person name="Fernandez-Pozo N."/>
            <person name="Barry K."/>
            <person name="Chen C."/>
            <person name="Wang M."/>
            <person name="Lipzen A."/>
            <person name="Daum C."/>
            <person name="Saski C.A."/>
            <person name="Payton A.C."/>
            <person name="Mcbreen J.C."/>
            <person name="Conrad R.E."/>
            <person name="Kollar L.M."/>
            <person name="Olsson S."/>
            <person name="Huttunen S."/>
            <person name="Landis J.B."/>
            <person name="Wickett N.J."/>
            <person name="Johnson M.G."/>
            <person name="Rensing S.A."/>
            <person name="Grimwood J."/>
            <person name="Schmutz J."/>
            <person name="Mcdaniel S.F."/>
        </authorList>
    </citation>
    <scope>NUCLEOTIDE SEQUENCE</scope>
    <source>
        <strain evidence="1">R40</strain>
    </source>
</reference>
<sequence>MTCSRSQYVLIFRLLRGSDVRRMLELSSSCLMRGLHPSLPFCLSTNQKVILFEAFDREILCKQFIHHLTSSRCEQQQVVSECKAASPAKPTMVDSSISNLICDWGVLATHFMMLEIFGTCGRVL</sequence>
<keyword evidence="2" id="KW-1185">Reference proteome</keyword>
<gene>
    <name evidence="1" type="ORF">KC19_9G026900</name>
</gene>
<dbReference type="Proteomes" id="UP000822688">
    <property type="component" value="Chromosome 9"/>
</dbReference>
<dbReference type="EMBL" id="CM026430">
    <property type="protein sequence ID" value="KAG0560967.1"/>
    <property type="molecule type" value="Genomic_DNA"/>
</dbReference>
<dbReference type="AlphaFoldDB" id="A0A8T0GQU7"/>
<evidence type="ECO:0000313" key="2">
    <source>
        <dbReference type="Proteomes" id="UP000822688"/>
    </source>
</evidence>